<keyword evidence="1" id="KW-0472">Membrane</keyword>
<evidence type="ECO:0000313" key="2">
    <source>
        <dbReference type="EMBL" id="NKZ23807.1"/>
    </source>
</evidence>
<keyword evidence="1" id="KW-0812">Transmembrane</keyword>
<name>A0A7X6S3B8_9LACO</name>
<reference evidence="2 3" key="1">
    <citation type="submission" date="2020-04" db="EMBL/GenBank/DDBJ databases">
        <title>MicrobeNet Type strains.</title>
        <authorList>
            <person name="Nicholson A.C."/>
        </authorList>
    </citation>
    <scope>NUCLEOTIDE SEQUENCE [LARGE SCALE GENOMIC DNA]</scope>
    <source>
        <strain evidence="2 3">CCUG 61472</strain>
    </source>
</reference>
<accession>A0A7X6S3B8</accession>
<dbReference type="EMBL" id="JAAXPN010000002">
    <property type="protein sequence ID" value="NKZ23807.1"/>
    <property type="molecule type" value="Genomic_DNA"/>
</dbReference>
<dbReference type="AlphaFoldDB" id="A0A7X6S3B8"/>
<feature type="transmembrane region" description="Helical" evidence="1">
    <location>
        <begin position="20"/>
        <end position="40"/>
    </location>
</feature>
<gene>
    <name evidence="2" type="ORF">HF964_03160</name>
</gene>
<organism evidence="2 3">
    <name type="scientific">Periweissella fabalis</name>
    <dbReference type="NCBI Taxonomy" id="1070421"/>
    <lineage>
        <taxon>Bacteria</taxon>
        <taxon>Bacillati</taxon>
        <taxon>Bacillota</taxon>
        <taxon>Bacilli</taxon>
        <taxon>Lactobacillales</taxon>
        <taxon>Lactobacillaceae</taxon>
        <taxon>Periweissella</taxon>
    </lineage>
</organism>
<protein>
    <submittedName>
        <fullName evidence="2">Uncharacterized protein</fullName>
    </submittedName>
</protein>
<proteinExistence type="predicted"/>
<evidence type="ECO:0000256" key="1">
    <source>
        <dbReference type="SAM" id="Phobius"/>
    </source>
</evidence>
<keyword evidence="1" id="KW-1133">Transmembrane helix</keyword>
<sequence length="65" mass="7203">MELIDIVLPAFKLSIGTNTWSLVSGSMGTILTAVAVYLGLTKYQIGRKGVDHLLMKVNYDIYKKI</sequence>
<dbReference type="RefSeq" id="WP_168721608.1">
    <property type="nucleotide sequence ID" value="NZ_JAAXPN010000002.1"/>
</dbReference>
<evidence type="ECO:0000313" key="3">
    <source>
        <dbReference type="Proteomes" id="UP000549765"/>
    </source>
</evidence>
<keyword evidence="3" id="KW-1185">Reference proteome</keyword>
<dbReference type="Proteomes" id="UP000549765">
    <property type="component" value="Unassembled WGS sequence"/>
</dbReference>
<comment type="caution">
    <text evidence="2">The sequence shown here is derived from an EMBL/GenBank/DDBJ whole genome shotgun (WGS) entry which is preliminary data.</text>
</comment>